<dbReference type="RefSeq" id="XP_037170475.1">
    <property type="nucleotide sequence ID" value="XM_037302968.1"/>
</dbReference>
<accession>A0A8H6G632</accession>
<feature type="region of interest" description="Disordered" evidence="1">
    <location>
        <begin position="20"/>
        <end position="51"/>
    </location>
</feature>
<evidence type="ECO:0000313" key="3">
    <source>
        <dbReference type="Proteomes" id="UP000578531"/>
    </source>
</evidence>
<evidence type="ECO:0000256" key="1">
    <source>
        <dbReference type="SAM" id="MobiDB-lite"/>
    </source>
</evidence>
<dbReference type="Proteomes" id="UP000578531">
    <property type="component" value="Unassembled WGS sequence"/>
</dbReference>
<reference evidence="2 3" key="1">
    <citation type="journal article" date="2020" name="Genomics">
        <title>Complete, high-quality genomes from long-read metagenomic sequencing of two wolf lichen thalli reveals enigmatic genome architecture.</title>
        <authorList>
            <person name="McKenzie S.K."/>
            <person name="Walston R.F."/>
            <person name="Allen J.L."/>
        </authorList>
    </citation>
    <scope>NUCLEOTIDE SEQUENCE [LARGE SCALE GENOMIC DNA]</scope>
    <source>
        <strain evidence="2">WasteWater2</strain>
    </source>
</reference>
<dbReference type="AlphaFoldDB" id="A0A8H6G632"/>
<organism evidence="2 3">
    <name type="scientific">Letharia columbiana</name>
    <dbReference type="NCBI Taxonomy" id="112416"/>
    <lineage>
        <taxon>Eukaryota</taxon>
        <taxon>Fungi</taxon>
        <taxon>Dikarya</taxon>
        <taxon>Ascomycota</taxon>
        <taxon>Pezizomycotina</taxon>
        <taxon>Lecanoromycetes</taxon>
        <taxon>OSLEUM clade</taxon>
        <taxon>Lecanoromycetidae</taxon>
        <taxon>Lecanorales</taxon>
        <taxon>Lecanorineae</taxon>
        <taxon>Parmeliaceae</taxon>
        <taxon>Letharia</taxon>
    </lineage>
</organism>
<protein>
    <submittedName>
        <fullName evidence="2">Uncharacterized protein</fullName>
    </submittedName>
</protein>
<dbReference type="EMBL" id="JACCJC010000002">
    <property type="protein sequence ID" value="KAF6241227.1"/>
    <property type="molecule type" value="Genomic_DNA"/>
</dbReference>
<feature type="region of interest" description="Disordered" evidence="1">
    <location>
        <begin position="135"/>
        <end position="175"/>
    </location>
</feature>
<keyword evidence="3" id="KW-1185">Reference proteome</keyword>
<comment type="caution">
    <text evidence="2">The sequence shown here is derived from an EMBL/GenBank/DDBJ whole genome shotgun (WGS) entry which is preliminary data.</text>
</comment>
<gene>
    <name evidence="2" type="ORF">HO173_001022</name>
</gene>
<evidence type="ECO:0000313" key="2">
    <source>
        <dbReference type="EMBL" id="KAF6241227.1"/>
    </source>
</evidence>
<dbReference type="OrthoDB" id="10659609at2759"/>
<dbReference type="GeneID" id="59282700"/>
<feature type="compositionally biased region" description="Gly residues" evidence="1">
    <location>
        <begin position="157"/>
        <end position="167"/>
    </location>
</feature>
<name>A0A8H6G632_9LECA</name>
<sequence>MVMQVLIGLAFPQAHTASTHRLSHISGDHHPPSSHLAPSMPSKQTLSPQNHHCPCQSTMLSLHFNTMIFLFTNTLTLPLLTTSIPAPNTNQTSKIHPPALAHLPTSILPHALEADTCPTPPTEFLPYAPPPGYTPAPGCPLASEGTQPSENDPPAGVYGGSGSGSGSSGSTASAETSQAGRLKAMGAAGRVVLAVLGWRGLKWCVGWGAP</sequence>
<feature type="compositionally biased region" description="Polar residues" evidence="1">
    <location>
        <begin position="41"/>
        <end position="51"/>
    </location>
</feature>
<proteinExistence type="predicted"/>